<dbReference type="PANTHER" id="PTHR38011">
    <property type="entry name" value="DIHYDROFOLATE REDUCTASE FAMILY PROTEIN (AFU_ORTHOLOGUE AFUA_8G06820)"/>
    <property type="match status" value="1"/>
</dbReference>
<organism evidence="2 3">
    <name type="scientific">Pseudoclavibacter terrae</name>
    <dbReference type="NCBI Taxonomy" id="1530195"/>
    <lineage>
        <taxon>Bacteria</taxon>
        <taxon>Bacillati</taxon>
        <taxon>Actinomycetota</taxon>
        <taxon>Actinomycetes</taxon>
        <taxon>Micrococcales</taxon>
        <taxon>Microbacteriaceae</taxon>
        <taxon>Pseudoclavibacter</taxon>
    </lineage>
</organism>
<keyword evidence="3" id="KW-1185">Reference proteome</keyword>
<dbReference type="InterPro" id="IPR002734">
    <property type="entry name" value="RibDG_C"/>
</dbReference>
<sequence length="187" mass="21191">MRKVTYSLALTLDGYIKDEDGSFDWGDPSEEVFRLATDEVRGVDVHLMGRRLYETMVYWEPTDEERDHGQLEEEFAELWRALPKVVFSNTITEVRGNTRIAVGTLAEEIAQLMSEPGDGTIAIGGAELAHQVADLDLIDEYLLRICPVLVGGGTPFFSRNNRRTALELLDTRTFESGVVHLRYRVIR</sequence>
<dbReference type="Pfam" id="PF01872">
    <property type="entry name" value="RibD_C"/>
    <property type="match status" value="1"/>
</dbReference>
<dbReference type="Gene3D" id="3.40.430.10">
    <property type="entry name" value="Dihydrofolate Reductase, subunit A"/>
    <property type="match status" value="1"/>
</dbReference>
<dbReference type="InterPro" id="IPR050765">
    <property type="entry name" value="Riboflavin_Biosynth_HTPR"/>
</dbReference>
<reference evidence="2 3" key="1">
    <citation type="submission" date="2019-09" db="EMBL/GenBank/DDBJ databases">
        <title>Phylogeny of genus Pseudoclavibacter and closely related genus.</title>
        <authorList>
            <person name="Li Y."/>
        </authorList>
    </citation>
    <scope>NUCLEOTIDE SEQUENCE [LARGE SCALE GENOMIC DNA]</scope>
    <source>
        <strain evidence="2 3">THG-MD12</strain>
    </source>
</reference>
<dbReference type="GO" id="GO:0008703">
    <property type="term" value="F:5-amino-6-(5-phosphoribosylamino)uracil reductase activity"/>
    <property type="evidence" value="ECO:0007669"/>
    <property type="project" value="InterPro"/>
</dbReference>
<dbReference type="Proteomes" id="UP000490386">
    <property type="component" value="Unassembled WGS sequence"/>
</dbReference>
<name>A0A7J5B2L7_9MICO</name>
<comment type="caution">
    <text evidence="2">The sequence shown here is derived from an EMBL/GenBank/DDBJ whole genome shotgun (WGS) entry which is preliminary data.</text>
</comment>
<dbReference type="EMBL" id="WBJX01000002">
    <property type="protein sequence ID" value="KAB1638267.1"/>
    <property type="molecule type" value="Genomic_DNA"/>
</dbReference>
<evidence type="ECO:0000313" key="3">
    <source>
        <dbReference type="Proteomes" id="UP000490386"/>
    </source>
</evidence>
<proteinExistence type="predicted"/>
<dbReference type="AlphaFoldDB" id="A0A7J5B2L7"/>
<evidence type="ECO:0000259" key="1">
    <source>
        <dbReference type="Pfam" id="PF01872"/>
    </source>
</evidence>
<gene>
    <name evidence="2" type="ORF">F8O03_07660</name>
</gene>
<dbReference type="SUPFAM" id="SSF53597">
    <property type="entry name" value="Dihydrofolate reductase-like"/>
    <property type="match status" value="1"/>
</dbReference>
<dbReference type="InterPro" id="IPR024072">
    <property type="entry name" value="DHFR-like_dom_sf"/>
</dbReference>
<protein>
    <submittedName>
        <fullName evidence="2">Dihydrofolate reductase</fullName>
    </submittedName>
</protein>
<accession>A0A7J5B2L7</accession>
<dbReference type="PANTHER" id="PTHR38011:SF11">
    <property type="entry name" value="2,5-DIAMINO-6-RIBOSYLAMINO-4(3H)-PYRIMIDINONE 5'-PHOSPHATE REDUCTASE"/>
    <property type="match status" value="1"/>
</dbReference>
<dbReference type="GO" id="GO:0009231">
    <property type="term" value="P:riboflavin biosynthetic process"/>
    <property type="evidence" value="ECO:0007669"/>
    <property type="project" value="InterPro"/>
</dbReference>
<dbReference type="OrthoDB" id="7949219at2"/>
<evidence type="ECO:0000313" key="2">
    <source>
        <dbReference type="EMBL" id="KAB1638267.1"/>
    </source>
</evidence>
<feature type="domain" description="Bacterial bifunctional deaminase-reductase C-terminal" evidence="1">
    <location>
        <begin position="2"/>
        <end position="179"/>
    </location>
</feature>
<dbReference type="RefSeq" id="WP_151423353.1">
    <property type="nucleotide sequence ID" value="NZ_WBJX01000002.1"/>
</dbReference>